<dbReference type="EMBL" id="MHWB01000013">
    <property type="protein sequence ID" value="OHB01389.1"/>
    <property type="molecule type" value="Genomic_DNA"/>
</dbReference>
<dbReference type="Gene3D" id="3.30.160.100">
    <property type="entry name" value="Ribosome hibernation promotion factor-like"/>
    <property type="match status" value="1"/>
</dbReference>
<name>A0A1G2TW59_9BACT</name>
<comment type="caution">
    <text evidence="1">The sequence shown here is derived from an EMBL/GenBank/DDBJ whole genome shotgun (WGS) entry which is preliminary data.</text>
</comment>
<dbReference type="InterPro" id="IPR036567">
    <property type="entry name" value="RHF-like"/>
</dbReference>
<dbReference type="STRING" id="1802758.A3A96_01700"/>
<gene>
    <name evidence="1" type="ORF">A3A96_01700</name>
</gene>
<reference evidence="1 2" key="1">
    <citation type="journal article" date="2016" name="Nat. Commun.">
        <title>Thousands of microbial genomes shed light on interconnected biogeochemical processes in an aquifer system.</title>
        <authorList>
            <person name="Anantharaman K."/>
            <person name="Brown C.T."/>
            <person name="Hug L.A."/>
            <person name="Sharon I."/>
            <person name="Castelle C.J."/>
            <person name="Probst A.J."/>
            <person name="Thomas B.C."/>
            <person name="Singh A."/>
            <person name="Wilkins M.J."/>
            <person name="Karaoz U."/>
            <person name="Brodie E.L."/>
            <person name="Williams K.H."/>
            <person name="Hubbard S.S."/>
            <person name="Banfield J.F."/>
        </authorList>
    </citation>
    <scope>NUCLEOTIDE SEQUENCE [LARGE SCALE GENOMIC DNA]</scope>
</reference>
<proteinExistence type="predicted"/>
<dbReference type="NCBIfam" id="TIGR00741">
    <property type="entry name" value="yfiA"/>
    <property type="match status" value="1"/>
</dbReference>
<evidence type="ECO:0000313" key="2">
    <source>
        <dbReference type="Proteomes" id="UP000177707"/>
    </source>
</evidence>
<organism evidence="1 2">
    <name type="scientific">Candidatus Zambryskibacteria bacterium RIFCSPLOWO2_01_FULL_39_39</name>
    <dbReference type="NCBI Taxonomy" id="1802758"/>
    <lineage>
        <taxon>Bacteria</taxon>
        <taxon>Candidatus Zambryskiibacteriota</taxon>
    </lineage>
</organism>
<dbReference type="InterPro" id="IPR003489">
    <property type="entry name" value="RHF/RaiA"/>
</dbReference>
<evidence type="ECO:0000313" key="1">
    <source>
        <dbReference type="EMBL" id="OHB01389.1"/>
    </source>
</evidence>
<accession>A0A1G2TW59</accession>
<dbReference type="AlphaFoldDB" id="A0A1G2TW59"/>
<dbReference type="Pfam" id="PF02482">
    <property type="entry name" value="Ribosomal_S30AE"/>
    <property type="match status" value="1"/>
</dbReference>
<sequence>MKINTKATGISLTPAISEYIEKKVNMLDKFFRGEEALVNIEVGRTTRHHKSGDIFRAEIRVNVSGEEYYAVAETEDLYASIDKVKDEIIRELTSQRKRAKRLFRKGAAKIKNLLKGLISRK</sequence>
<dbReference type="CDD" id="cd00552">
    <property type="entry name" value="RaiA"/>
    <property type="match status" value="1"/>
</dbReference>
<dbReference type="PROSITE" id="PS50096">
    <property type="entry name" value="IQ"/>
    <property type="match status" value="1"/>
</dbReference>
<protein>
    <submittedName>
        <fullName evidence="1">Ribosomal subunit interface protein</fullName>
    </submittedName>
</protein>
<dbReference type="SUPFAM" id="SSF69754">
    <property type="entry name" value="Ribosome binding protein Y (YfiA homologue)"/>
    <property type="match status" value="1"/>
</dbReference>
<dbReference type="Proteomes" id="UP000177707">
    <property type="component" value="Unassembled WGS sequence"/>
</dbReference>